<reference evidence="1 2" key="1">
    <citation type="journal article" date="2013" name="Environ. Microbiol.">
        <title>Chloride and organic osmolytes: a hybrid strategy to cope with elevated salinities by the moderately halophilic, chloride-dependent bacterium Halobacillus halophilus.</title>
        <authorList>
            <person name="Saum S.H."/>
            <person name="Pfeiffer F."/>
            <person name="Palm P."/>
            <person name="Rampp M."/>
            <person name="Schuster S.C."/>
            <person name="Muller V."/>
            <person name="Oesterhelt D."/>
        </authorList>
    </citation>
    <scope>NUCLEOTIDE SEQUENCE [LARGE SCALE GENOMIC DNA]</scope>
    <source>
        <strain evidence="2">ATCC 35676 / DSM 2266 / JCM 20832 / KCTC 3685 / LMG 17431 / NBRC 102448 / NCIMB 2269</strain>
    </source>
</reference>
<dbReference type="KEGG" id="hhd:HBHAL_4308"/>
<proteinExistence type="predicted"/>
<dbReference type="STRING" id="866895.HBHAL_4308"/>
<dbReference type="HOGENOM" id="CLU_3310671_0_0_9"/>
<organism evidence="1 2">
    <name type="scientific">Halobacillus halophilus (strain ATCC 35676 / DSM 2266 / JCM 20832 / KCTC 3685 / LMG 17431 / NBRC 102448 / NCIMB 2269)</name>
    <name type="common">Sporosarcina halophila</name>
    <dbReference type="NCBI Taxonomy" id="866895"/>
    <lineage>
        <taxon>Bacteria</taxon>
        <taxon>Bacillati</taxon>
        <taxon>Bacillota</taxon>
        <taxon>Bacilli</taxon>
        <taxon>Bacillales</taxon>
        <taxon>Bacillaceae</taxon>
        <taxon>Halobacillus</taxon>
    </lineage>
</organism>
<name>I0JR79_HALH3</name>
<evidence type="ECO:0000313" key="1">
    <source>
        <dbReference type="EMBL" id="CCG46649.1"/>
    </source>
</evidence>
<sequence>MYYSGYLTHLFSRDKQTREIKIDSLLTIASRYNKTSGQT</sequence>
<dbReference type="AlphaFoldDB" id="I0JR79"/>
<dbReference type="PATRIC" id="fig|866895.3.peg.3346"/>
<gene>
    <name evidence="1" type="ordered locus">HBHAL_4308</name>
</gene>
<keyword evidence="2" id="KW-1185">Reference proteome</keyword>
<dbReference type="EMBL" id="HE717023">
    <property type="protein sequence ID" value="CCG46649.1"/>
    <property type="molecule type" value="Genomic_DNA"/>
</dbReference>
<evidence type="ECO:0000313" key="2">
    <source>
        <dbReference type="Proteomes" id="UP000007397"/>
    </source>
</evidence>
<accession>I0JR79</accession>
<protein>
    <submittedName>
        <fullName evidence="1">Uncharacterized protein</fullName>
    </submittedName>
</protein>
<dbReference type="Proteomes" id="UP000007397">
    <property type="component" value="Chromosome"/>
</dbReference>